<sequence length="26" mass="2809">MNVSKMRVSNARACDRVFTGALVIAV</sequence>
<organism evidence="1">
    <name type="scientific">marine metagenome</name>
    <dbReference type="NCBI Taxonomy" id="408172"/>
    <lineage>
        <taxon>unclassified sequences</taxon>
        <taxon>metagenomes</taxon>
        <taxon>ecological metagenomes</taxon>
    </lineage>
</organism>
<name>A0A383CK00_9ZZZZ</name>
<evidence type="ECO:0000313" key="1">
    <source>
        <dbReference type="EMBL" id="SVE32353.1"/>
    </source>
</evidence>
<reference evidence="1" key="1">
    <citation type="submission" date="2018-05" db="EMBL/GenBank/DDBJ databases">
        <authorList>
            <person name="Lanie J.A."/>
            <person name="Ng W.-L."/>
            <person name="Kazmierczak K.M."/>
            <person name="Andrzejewski T.M."/>
            <person name="Davidsen T.M."/>
            <person name="Wayne K.J."/>
            <person name="Tettelin H."/>
            <person name="Glass J.I."/>
            <person name="Rusch D."/>
            <person name="Podicherti R."/>
            <person name="Tsui H.-C.T."/>
            <person name="Winkler M.E."/>
        </authorList>
    </citation>
    <scope>NUCLEOTIDE SEQUENCE</scope>
</reference>
<accession>A0A383CK00</accession>
<feature type="non-terminal residue" evidence="1">
    <location>
        <position position="26"/>
    </location>
</feature>
<gene>
    <name evidence="1" type="ORF">METZ01_LOCUS485207</name>
</gene>
<dbReference type="AlphaFoldDB" id="A0A383CK00"/>
<proteinExistence type="predicted"/>
<dbReference type="EMBL" id="UINC01209363">
    <property type="protein sequence ID" value="SVE32353.1"/>
    <property type="molecule type" value="Genomic_DNA"/>
</dbReference>
<protein>
    <submittedName>
        <fullName evidence="1">Uncharacterized protein</fullName>
    </submittedName>
</protein>